<dbReference type="Proteomes" id="UP000238392">
    <property type="component" value="Unassembled WGS sequence"/>
</dbReference>
<comment type="caution">
    <text evidence="5">The sequence shown here is derived from an EMBL/GenBank/DDBJ whole genome shotgun (WGS) entry which is preliminary data.</text>
</comment>
<evidence type="ECO:0000256" key="2">
    <source>
        <dbReference type="ARBA" id="ARBA00023125"/>
    </source>
</evidence>
<dbReference type="AlphaFoldDB" id="A0A2T0X045"/>
<dbReference type="InterPro" id="IPR016032">
    <property type="entry name" value="Sig_transdc_resp-reg_C-effctor"/>
</dbReference>
<evidence type="ECO:0000259" key="4">
    <source>
        <dbReference type="PROSITE" id="PS50043"/>
    </source>
</evidence>
<keyword evidence="2" id="KW-0238">DNA-binding</keyword>
<dbReference type="InterPro" id="IPR005143">
    <property type="entry name" value="TF_LuxR_autoind-bd_dom"/>
</dbReference>
<evidence type="ECO:0000313" key="5">
    <source>
        <dbReference type="EMBL" id="PRY92322.1"/>
    </source>
</evidence>
<accession>A0A2T0X045</accession>
<dbReference type="GO" id="GO:0003677">
    <property type="term" value="F:DNA binding"/>
    <property type="evidence" value="ECO:0007669"/>
    <property type="project" value="UniProtKB-KW"/>
</dbReference>
<evidence type="ECO:0000256" key="3">
    <source>
        <dbReference type="ARBA" id="ARBA00023163"/>
    </source>
</evidence>
<dbReference type="PROSITE" id="PS50043">
    <property type="entry name" value="HTH_LUXR_2"/>
    <property type="match status" value="1"/>
</dbReference>
<keyword evidence="6" id="KW-1185">Reference proteome</keyword>
<dbReference type="GO" id="GO:0006355">
    <property type="term" value="P:regulation of DNA-templated transcription"/>
    <property type="evidence" value="ECO:0007669"/>
    <property type="project" value="InterPro"/>
</dbReference>
<dbReference type="SUPFAM" id="SSF75516">
    <property type="entry name" value="Pheromone-binding domain of LuxR-like quorum-sensing transcription factors"/>
    <property type="match status" value="1"/>
</dbReference>
<sequence>MKIFNVEACKPAIARATTREDLQDIAESICNETGLQHLMFNSANMSGSPFFFGTYGMRWISRYLEMQYYRNDPVVQACYRSFDPVNWNQLDWSPRPAARLRSDSLEHGVGSQGLSFPIRGPFAQFSMLNISHTCDDDEWNAYVEENTCTFLRLGVQLNRAALRLHSGAIPEISRHLSPREIEVMTLLARGQSRSQAAQELQISEHTLRVHIEAARKKMDAANTINAVARSIMMGYVIL</sequence>
<name>A0A2T0X045_9RHOB</name>
<dbReference type="PRINTS" id="PR00038">
    <property type="entry name" value="HTHLUXR"/>
</dbReference>
<dbReference type="CDD" id="cd06170">
    <property type="entry name" value="LuxR_C_like"/>
    <property type="match status" value="1"/>
</dbReference>
<dbReference type="Pfam" id="PF00196">
    <property type="entry name" value="GerE"/>
    <property type="match status" value="1"/>
</dbReference>
<gene>
    <name evidence="5" type="ORF">CLV74_102237</name>
</gene>
<dbReference type="InterPro" id="IPR036388">
    <property type="entry name" value="WH-like_DNA-bd_sf"/>
</dbReference>
<protein>
    <submittedName>
        <fullName evidence="5">Regulatory LuxR family protein</fullName>
    </submittedName>
</protein>
<dbReference type="InterPro" id="IPR036693">
    <property type="entry name" value="TF_LuxR_autoind-bd_dom_sf"/>
</dbReference>
<keyword evidence="3" id="KW-0804">Transcription</keyword>
<proteinExistence type="predicted"/>
<dbReference type="RefSeq" id="WP_106262848.1">
    <property type="nucleotide sequence ID" value="NZ_PVTQ01000002.1"/>
</dbReference>
<dbReference type="Gene3D" id="1.10.10.10">
    <property type="entry name" value="Winged helix-like DNA-binding domain superfamily/Winged helix DNA-binding domain"/>
    <property type="match status" value="1"/>
</dbReference>
<evidence type="ECO:0000313" key="6">
    <source>
        <dbReference type="Proteomes" id="UP000238392"/>
    </source>
</evidence>
<dbReference type="Pfam" id="PF03472">
    <property type="entry name" value="Autoind_bind"/>
    <property type="match status" value="1"/>
</dbReference>
<dbReference type="InterPro" id="IPR000792">
    <property type="entry name" value="Tscrpt_reg_LuxR_C"/>
</dbReference>
<dbReference type="PANTHER" id="PTHR44688:SF16">
    <property type="entry name" value="DNA-BINDING TRANSCRIPTIONAL ACTIVATOR DEVR_DOSR"/>
    <property type="match status" value="1"/>
</dbReference>
<organism evidence="5 6">
    <name type="scientific">Donghicola tyrosinivorans</name>
    <dbReference type="NCBI Taxonomy" id="1652492"/>
    <lineage>
        <taxon>Bacteria</taxon>
        <taxon>Pseudomonadati</taxon>
        <taxon>Pseudomonadota</taxon>
        <taxon>Alphaproteobacteria</taxon>
        <taxon>Rhodobacterales</taxon>
        <taxon>Roseobacteraceae</taxon>
        <taxon>Donghicola</taxon>
    </lineage>
</organism>
<dbReference type="SMART" id="SM00421">
    <property type="entry name" value="HTH_LUXR"/>
    <property type="match status" value="1"/>
</dbReference>
<evidence type="ECO:0000256" key="1">
    <source>
        <dbReference type="ARBA" id="ARBA00023015"/>
    </source>
</evidence>
<dbReference type="OrthoDB" id="9803630at2"/>
<dbReference type="EMBL" id="PVTQ01000002">
    <property type="protein sequence ID" value="PRY92322.1"/>
    <property type="molecule type" value="Genomic_DNA"/>
</dbReference>
<dbReference type="SUPFAM" id="SSF46894">
    <property type="entry name" value="C-terminal effector domain of the bipartite response regulators"/>
    <property type="match status" value="1"/>
</dbReference>
<feature type="domain" description="HTH luxR-type" evidence="4">
    <location>
        <begin position="169"/>
        <end position="234"/>
    </location>
</feature>
<dbReference type="Gene3D" id="3.30.450.80">
    <property type="entry name" value="Transcription factor LuxR-like, autoinducer-binding domain"/>
    <property type="match status" value="1"/>
</dbReference>
<dbReference type="PANTHER" id="PTHR44688">
    <property type="entry name" value="DNA-BINDING TRANSCRIPTIONAL ACTIVATOR DEVR_DOSR"/>
    <property type="match status" value="1"/>
</dbReference>
<reference evidence="5 6" key="1">
    <citation type="submission" date="2018-03" db="EMBL/GenBank/DDBJ databases">
        <title>Genomic Encyclopedia of Archaeal and Bacterial Type Strains, Phase II (KMG-II): from individual species to whole genera.</title>
        <authorList>
            <person name="Goeker M."/>
        </authorList>
    </citation>
    <scope>NUCLEOTIDE SEQUENCE [LARGE SCALE GENOMIC DNA]</scope>
    <source>
        <strain evidence="5 6">DSM 100212</strain>
    </source>
</reference>
<keyword evidence="1" id="KW-0805">Transcription regulation</keyword>